<feature type="non-terminal residue" evidence="1">
    <location>
        <position position="206"/>
    </location>
</feature>
<evidence type="ECO:0000313" key="1">
    <source>
        <dbReference type="EMBL" id="GFA86034.1"/>
    </source>
</evidence>
<organism evidence="1">
    <name type="scientific">Tanacetum cinerariifolium</name>
    <name type="common">Dalmatian daisy</name>
    <name type="synonym">Chrysanthemum cinerariifolium</name>
    <dbReference type="NCBI Taxonomy" id="118510"/>
    <lineage>
        <taxon>Eukaryota</taxon>
        <taxon>Viridiplantae</taxon>
        <taxon>Streptophyta</taxon>
        <taxon>Embryophyta</taxon>
        <taxon>Tracheophyta</taxon>
        <taxon>Spermatophyta</taxon>
        <taxon>Magnoliopsida</taxon>
        <taxon>eudicotyledons</taxon>
        <taxon>Gunneridae</taxon>
        <taxon>Pentapetalae</taxon>
        <taxon>asterids</taxon>
        <taxon>campanulids</taxon>
        <taxon>Asterales</taxon>
        <taxon>Asteraceae</taxon>
        <taxon>Asteroideae</taxon>
        <taxon>Anthemideae</taxon>
        <taxon>Anthemidinae</taxon>
        <taxon>Tanacetum</taxon>
    </lineage>
</organism>
<protein>
    <submittedName>
        <fullName evidence="1">Uncharacterized protein</fullName>
    </submittedName>
</protein>
<reference evidence="1" key="1">
    <citation type="journal article" date="2019" name="Sci. Rep.">
        <title>Draft genome of Tanacetum cinerariifolium, the natural source of mosquito coil.</title>
        <authorList>
            <person name="Yamashiro T."/>
            <person name="Shiraishi A."/>
            <person name="Satake H."/>
            <person name="Nakayama K."/>
        </authorList>
    </citation>
    <scope>NUCLEOTIDE SEQUENCE</scope>
</reference>
<dbReference type="AlphaFoldDB" id="A0A699KDN8"/>
<name>A0A699KDN8_TANCI</name>
<gene>
    <name evidence="1" type="ORF">Tci_658006</name>
</gene>
<accession>A0A699KDN8</accession>
<sequence length="206" mass="24044">MMKSDHLDPKEPVNSKQWRKLCSRSIVDWEIEEMLEIKLVEIGGDQEICGSEVWRHAFDINEPIYIELCHAIYSTYEFNERLGLYFNEEVREERFEIYFHGGLRSDGHFNAREYWLSISIEKDQHLSRSHASTTRKPILRAKNQDVHANVAWVIVKWMKKKRAGSCKESMICCDRITIRDLIGPNGRLITKAPMLGAPRVAMHVSP</sequence>
<comment type="caution">
    <text evidence="1">The sequence shown here is derived from an EMBL/GenBank/DDBJ whole genome shotgun (WGS) entry which is preliminary data.</text>
</comment>
<proteinExistence type="predicted"/>
<dbReference type="EMBL" id="BKCJ010502181">
    <property type="protein sequence ID" value="GFA86034.1"/>
    <property type="molecule type" value="Genomic_DNA"/>
</dbReference>